<dbReference type="Proteomes" id="UP000242444">
    <property type="component" value="Unassembled WGS sequence"/>
</dbReference>
<dbReference type="EMBL" id="NKYE01000014">
    <property type="protein sequence ID" value="OZM71224.1"/>
    <property type="molecule type" value="Genomic_DNA"/>
</dbReference>
<dbReference type="GO" id="GO:0006355">
    <property type="term" value="P:regulation of DNA-templated transcription"/>
    <property type="evidence" value="ECO:0007669"/>
    <property type="project" value="InterPro"/>
</dbReference>
<evidence type="ECO:0000256" key="4">
    <source>
        <dbReference type="ARBA" id="ARBA00023163"/>
    </source>
</evidence>
<organism evidence="7 8">
    <name type="scientific">Amycolatopsis antarctica</name>
    <dbReference type="NCBI Taxonomy" id="1854586"/>
    <lineage>
        <taxon>Bacteria</taxon>
        <taxon>Bacillati</taxon>
        <taxon>Actinomycetota</taxon>
        <taxon>Actinomycetes</taxon>
        <taxon>Pseudonocardiales</taxon>
        <taxon>Pseudonocardiaceae</taxon>
        <taxon>Amycolatopsis</taxon>
    </lineage>
</organism>
<dbReference type="SMART" id="SM01043">
    <property type="entry name" value="BTAD"/>
    <property type="match status" value="1"/>
</dbReference>
<reference evidence="7 8" key="1">
    <citation type="submission" date="2017-07" db="EMBL/GenBank/DDBJ databases">
        <title>Amycolatopsis antarcticus sp. nov., isolated from the surface of an Antarcticus brown macroalga.</title>
        <authorList>
            <person name="Wang J."/>
            <person name="Leiva S."/>
            <person name="Huang J."/>
            <person name="Huang Y."/>
        </authorList>
    </citation>
    <scope>NUCLEOTIDE SEQUENCE [LARGE SCALE GENOMIC DNA]</scope>
    <source>
        <strain evidence="7 8">AU-G6</strain>
    </source>
</reference>
<dbReference type="InterPro" id="IPR005158">
    <property type="entry name" value="BTAD"/>
</dbReference>
<evidence type="ECO:0000256" key="3">
    <source>
        <dbReference type="ARBA" id="ARBA00023125"/>
    </source>
</evidence>
<dbReference type="InterPro" id="IPR036388">
    <property type="entry name" value="WH-like_DNA-bd_sf"/>
</dbReference>
<evidence type="ECO:0000256" key="1">
    <source>
        <dbReference type="ARBA" id="ARBA00005820"/>
    </source>
</evidence>
<evidence type="ECO:0000313" key="7">
    <source>
        <dbReference type="EMBL" id="OZM71224.1"/>
    </source>
</evidence>
<evidence type="ECO:0000256" key="5">
    <source>
        <dbReference type="PROSITE-ProRule" id="PRU01091"/>
    </source>
</evidence>
<name>A0A263CYI7_9PSEU</name>
<dbReference type="PROSITE" id="PS51755">
    <property type="entry name" value="OMPR_PHOB"/>
    <property type="match status" value="1"/>
</dbReference>
<feature type="domain" description="OmpR/PhoB-type" evidence="6">
    <location>
        <begin position="1"/>
        <end position="100"/>
    </location>
</feature>
<dbReference type="CDD" id="cd15831">
    <property type="entry name" value="BTAD"/>
    <property type="match status" value="1"/>
</dbReference>
<proteinExistence type="inferred from homology"/>
<dbReference type="PANTHER" id="PTHR35807">
    <property type="entry name" value="TRANSCRIPTIONAL REGULATOR REDD-RELATED"/>
    <property type="match status" value="1"/>
</dbReference>
<dbReference type="InterPro" id="IPR001867">
    <property type="entry name" value="OmpR/PhoB-type_DNA-bd"/>
</dbReference>
<dbReference type="Gene3D" id="1.10.10.10">
    <property type="entry name" value="Winged helix-like DNA-binding domain superfamily/Winged helix DNA-binding domain"/>
    <property type="match status" value="1"/>
</dbReference>
<sequence>MRGQDLEVLVLGPTDATRSGQPVPLGGHRRRALLTRLLLDAGRTVSAQTLLDDVWDDETRPVTRGTLQTHISELRTALGGRIGYHAGGYRLDLSGLRLDAMNFERALDSALVSAATGLPESARQLLTESLGLWRGDALQDVADRAWAHPEAARLTELRKVAEEQLLQSRLDVGEHQQLVADAEAAVADEPLREQRWATLVLALYRCGRQSAALAAYRRLRDLLAGEMGVDPSRPMVELQAAILRQDPRLDGPGTNGMRGLARTAATETLRRAHDAADAGDWPTVQESLIAAETSGSLHVDDLELLGDAGFVSGDQETSIYARMRAHMMCLTQADTSRAAVFAMQIVCNYYVRNQPSLARGWMDRAGRLLDGVRESAAHGMFAYTEGLIALAGGDPAVAVEKGVRAKKIGKRRGDHEIEALGQAVEGSGLARLGDIEAAVPLFEAAFAAACVPGRLGPVAAGQIVCWSTQALLSVAEYDRARKWIDVVEQSGMAFPGDCHVHRAEALRGVGELDAAAAEAEAGRREAQDVQPLHAGIAHYEMGMLHLASGSLLAAERSFVLAKACGVSQQPGAALVQLALGDVDGAFRAITAALASPVVDDLARARLLPAAVRIAVAAAEHAQAERFAASLNQIVRTLDAPGLAPIAVAARTELGLRTGVPEDNAKAF</sequence>
<dbReference type="Pfam" id="PF03704">
    <property type="entry name" value="BTAD"/>
    <property type="match status" value="1"/>
</dbReference>
<dbReference type="Gene3D" id="1.25.40.10">
    <property type="entry name" value="Tetratricopeptide repeat domain"/>
    <property type="match status" value="1"/>
</dbReference>
<feature type="DNA-binding region" description="OmpR/PhoB-type" evidence="5">
    <location>
        <begin position="1"/>
        <end position="100"/>
    </location>
</feature>
<evidence type="ECO:0000259" key="6">
    <source>
        <dbReference type="PROSITE" id="PS51755"/>
    </source>
</evidence>
<keyword evidence="2" id="KW-0805">Transcription regulation</keyword>
<dbReference type="InterPro" id="IPR016032">
    <property type="entry name" value="Sig_transdc_resp-reg_C-effctor"/>
</dbReference>
<comment type="caution">
    <text evidence="7">The sequence shown here is derived from an EMBL/GenBank/DDBJ whole genome shotgun (WGS) entry which is preliminary data.</text>
</comment>
<comment type="similarity">
    <text evidence="1">Belongs to the AfsR/DnrI/RedD regulatory family.</text>
</comment>
<dbReference type="Pfam" id="PF00486">
    <property type="entry name" value="Trans_reg_C"/>
    <property type="match status" value="1"/>
</dbReference>
<dbReference type="PANTHER" id="PTHR35807:SF1">
    <property type="entry name" value="TRANSCRIPTIONAL REGULATOR REDD"/>
    <property type="match status" value="1"/>
</dbReference>
<dbReference type="InterPro" id="IPR051677">
    <property type="entry name" value="AfsR-DnrI-RedD_regulator"/>
</dbReference>
<dbReference type="GO" id="GO:0003677">
    <property type="term" value="F:DNA binding"/>
    <property type="evidence" value="ECO:0007669"/>
    <property type="project" value="UniProtKB-UniRule"/>
</dbReference>
<dbReference type="InParanoid" id="A0A263CYI7"/>
<dbReference type="InterPro" id="IPR011990">
    <property type="entry name" value="TPR-like_helical_dom_sf"/>
</dbReference>
<dbReference type="RefSeq" id="WP_094864527.1">
    <property type="nucleotide sequence ID" value="NZ_NKYE01000014.1"/>
</dbReference>
<dbReference type="GO" id="GO:0000160">
    <property type="term" value="P:phosphorelay signal transduction system"/>
    <property type="evidence" value="ECO:0007669"/>
    <property type="project" value="InterPro"/>
</dbReference>
<gene>
    <name evidence="7" type="ORF">CFN78_20695</name>
</gene>
<dbReference type="SUPFAM" id="SSF48452">
    <property type="entry name" value="TPR-like"/>
    <property type="match status" value="1"/>
</dbReference>
<evidence type="ECO:0000256" key="2">
    <source>
        <dbReference type="ARBA" id="ARBA00023015"/>
    </source>
</evidence>
<dbReference type="OrthoDB" id="27092at2"/>
<keyword evidence="3 5" id="KW-0238">DNA-binding</keyword>
<dbReference type="AlphaFoldDB" id="A0A263CYI7"/>
<dbReference type="SMART" id="SM00862">
    <property type="entry name" value="Trans_reg_C"/>
    <property type="match status" value="1"/>
</dbReference>
<accession>A0A263CYI7</accession>
<dbReference type="SUPFAM" id="SSF46894">
    <property type="entry name" value="C-terminal effector domain of the bipartite response regulators"/>
    <property type="match status" value="1"/>
</dbReference>
<keyword evidence="4" id="KW-0804">Transcription</keyword>
<evidence type="ECO:0000313" key="8">
    <source>
        <dbReference type="Proteomes" id="UP000242444"/>
    </source>
</evidence>
<protein>
    <recommendedName>
        <fullName evidence="6">OmpR/PhoB-type domain-containing protein</fullName>
    </recommendedName>
</protein>
<keyword evidence="8" id="KW-1185">Reference proteome</keyword>